<sequence length="137" mass="15258">MSLLDSHTPHRRKGRFGRRTMRLGEDILLARHGSHISRMSHDRRNHRMVAVLDNGTVDYASNVLLAPRQTPIVRLQQQIQDVRDDVAPIKKADLRVLGWFTLGWAVISALFIVGIIALASTSDGAAFAQAATTFPSY</sequence>
<name>A0ABS9TX52_9MICC</name>
<keyword evidence="1" id="KW-1133">Transmembrane helix</keyword>
<keyword evidence="3" id="KW-1185">Reference proteome</keyword>
<dbReference type="Proteomes" id="UP001202922">
    <property type="component" value="Unassembled WGS sequence"/>
</dbReference>
<gene>
    <name evidence="2" type="ORF">L0M17_02965</name>
</gene>
<protein>
    <submittedName>
        <fullName evidence="2">Uncharacterized protein</fullName>
    </submittedName>
</protein>
<proteinExistence type="predicted"/>
<keyword evidence="1" id="KW-0812">Transmembrane</keyword>
<evidence type="ECO:0000313" key="3">
    <source>
        <dbReference type="Proteomes" id="UP001202922"/>
    </source>
</evidence>
<dbReference type="EMBL" id="JAKZBV010000001">
    <property type="protein sequence ID" value="MCH6468956.1"/>
    <property type="molecule type" value="Genomic_DNA"/>
</dbReference>
<keyword evidence="1" id="KW-0472">Membrane</keyword>
<comment type="caution">
    <text evidence="2">The sequence shown here is derived from an EMBL/GenBank/DDBJ whole genome shotgun (WGS) entry which is preliminary data.</text>
</comment>
<feature type="transmembrane region" description="Helical" evidence="1">
    <location>
        <begin position="96"/>
        <end position="119"/>
    </location>
</feature>
<evidence type="ECO:0000313" key="2">
    <source>
        <dbReference type="EMBL" id="MCH6468956.1"/>
    </source>
</evidence>
<organism evidence="2 3">
    <name type="scientific">Sinomonas terrae</name>
    <dbReference type="NCBI Taxonomy" id="2908838"/>
    <lineage>
        <taxon>Bacteria</taxon>
        <taxon>Bacillati</taxon>
        <taxon>Actinomycetota</taxon>
        <taxon>Actinomycetes</taxon>
        <taxon>Micrococcales</taxon>
        <taxon>Micrococcaceae</taxon>
        <taxon>Sinomonas</taxon>
    </lineage>
</organism>
<accession>A0ABS9TX52</accession>
<evidence type="ECO:0000256" key="1">
    <source>
        <dbReference type="SAM" id="Phobius"/>
    </source>
</evidence>
<reference evidence="2 3" key="1">
    <citation type="submission" date="2022-03" db="EMBL/GenBank/DDBJ databases">
        <title>Sinomonas sp. isolated from a soil.</title>
        <authorList>
            <person name="Han J."/>
            <person name="Kim D.-U."/>
        </authorList>
    </citation>
    <scope>NUCLEOTIDE SEQUENCE [LARGE SCALE GENOMIC DNA]</scope>
    <source>
        <strain evidence="2 3">5-5</strain>
    </source>
</reference>
<dbReference type="RefSeq" id="WP_241051058.1">
    <property type="nucleotide sequence ID" value="NZ_JAKZBV010000001.1"/>
</dbReference>